<evidence type="ECO:0000313" key="1">
    <source>
        <dbReference type="EMBL" id="RCG27195.1"/>
    </source>
</evidence>
<accession>A0A367FBY1</accession>
<comment type="caution">
    <text evidence="1">The sequence shown here is derived from an EMBL/GenBank/DDBJ whole genome shotgun (WGS) entry which is preliminary data.</text>
</comment>
<evidence type="ECO:0000313" key="2">
    <source>
        <dbReference type="Proteomes" id="UP000253094"/>
    </source>
</evidence>
<sequence>MSVIDDVTAARARQQALDGQQDYADGTGPEVLWGRTDIARHVAMHAQHECLGRLTQGRATWLDILHADTAEAFAQDDPAKLRAALIRVAVDAVAWAEAIDRRGGAPS</sequence>
<organism evidence="1 2">
    <name type="scientific">Sphaerisporangium album</name>
    <dbReference type="NCBI Taxonomy" id="509200"/>
    <lineage>
        <taxon>Bacteria</taxon>
        <taxon>Bacillati</taxon>
        <taxon>Actinomycetota</taxon>
        <taxon>Actinomycetes</taxon>
        <taxon>Streptosporangiales</taxon>
        <taxon>Streptosporangiaceae</taxon>
        <taxon>Sphaerisporangium</taxon>
    </lineage>
</organism>
<protein>
    <submittedName>
        <fullName evidence="1">Uncharacterized protein</fullName>
    </submittedName>
</protein>
<dbReference type="AlphaFoldDB" id="A0A367FBY1"/>
<dbReference type="RefSeq" id="WP_114031534.1">
    <property type="nucleotide sequence ID" value="NZ_QOIL01000016.1"/>
</dbReference>
<dbReference type="OrthoDB" id="3541267at2"/>
<dbReference type="Proteomes" id="UP000253094">
    <property type="component" value="Unassembled WGS sequence"/>
</dbReference>
<reference evidence="1 2" key="1">
    <citation type="submission" date="2018-06" db="EMBL/GenBank/DDBJ databases">
        <title>Sphaerisporangium craniellae sp. nov., isolated from a marine sponge in the South China Sea.</title>
        <authorList>
            <person name="Li L."/>
        </authorList>
    </citation>
    <scope>NUCLEOTIDE SEQUENCE [LARGE SCALE GENOMIC DNA]</scope>
    <source>
        <strain evidence="1 2">CCTCC AA 208026</strain>
    </source>
</reference>
<proteinExistence type="predicted"/>
<dbReference type="EMBL" id="QOIL01000016">
    <property type="protein sequence ID" value="RCG27195.1"/>
    <property type="molecule type" value="Genomic_DNA"/>
</dbReference>
<gene>
    <name evidence="1" type="ORF">DQ384_26100</name>
</gene>
<name>A0A367FBY1_9ACTN</name>
<keyword evidence="2" id="KW-1185">Reference proteome</keyword>